<gene>
    <name evidence="1" type="ORF">JN10_2387</name>
</gene>
<comment type="caution">
    <text evidence="1">The sequence shown here is derived from an EMBL/GenBank/DDBJ whole genome shotgun (WGS) entry which is preliminary data.</text>
</comment>
<sequence>MIESELARPIKSRALPAEPVVIEASADERVALAKRFGLTSVDDLYATVELEQRAKAIHANGTLKASITQACAISHEDFSTKIEEQLAFRFVEASAVEPGQGDEIEIELDAEELDEIEYSGDTFDLGEAVAQSLGLAIDPYAEGPNADAARKAAGISSDDEPSGQLAEALKALKKD</sequence>
<accession>A0A562UML1</accession>
<dbReference type="RefSeq" id="WP_067598289.1">
    <property type="nucleotide sequence ID" value="NZ_CP015963.1"/>
</dbReference>
<evidence type="ECO:0000313" key="2">
    <source>
        <dbReference type="Proteomes" id="UP000320547"/>
    </source>
</evidence>
<dbReference type="AlphaFoldDB" id="A0A562UML1"/>
<proteinExistence type="predicted"/>
<dbReference type="Pfam" id="PF02620">
    <property type="entry name" value="YceD"/>
    <property type="match status" value="1"/>
</dbReference>
<dbReference type="EMBL" id="VLLK01000002">
    <property type="protein sequence ID" value="TWJ06849.1"/>
    <property type="molecule type" value="Genomic_DNA"/>
</dbReference>
<dbReference type="InterPro" id="IPR003772">
    <property type="entry name" value="YceD"/>
</dbReference>
<evidence type="ECO:0000313" key="1">
    <source>
        <dbReference type="EMBL" id="TWJ06849.1"/>
    </source>
</evidence>
<name>A0A562UML1_9SPHN</name>
<organism evidence="1 2">
    <name type="scientific">Altererythrobacter ishigakiensis</name>
    <dbReference type="NCBI Taxonomy" id="476157"/>
    <lineage>
        <taxon>Bacteria</taxon>
        <taxon>Pseudomonadati</taxon>
        <taxon>Pseudomonadota</taxon>
        <taxon>Alphaproteobacteria</taxon>
        <taxon>Sphingomonadales</taxon>
        <taxon>Erythrobacteraceae</taxon>
        <taxon>Altererythrobacter</taxon>
    </lineage>
</organism>
<reference evidence="1 2" key="1">
    <citation type="submission" date="2019-07" db="EMBL/GenBank/DDBJ databases">
        <title>Genomic Encyclopedia of Archaeal and Bacterial Type Strains, Phase II (KMG-II): from individual species to whole genera.</title>
        <authorList>
            <person name="Goeker M."/>
        </authorList>
    </citation>
    <scope>NUCLEOTIDE SEQUENCE [LARGE SCALE GENOMIC DNA]</scope>
    <source>
        <strain evidence="1 2">ATCC BAA-2084</strain>
    </source>
</reference>
<dbReference type="Proteomes" id="UP000320547">
    <property type="component" value="Unassembled WGS sequence"/>
</dbReference>
<protein>
    <submittedName>
        <fullName evidence="1">Uncharacterized protein DUF177 involved in 23S rRNA accumulation</fullName>
    </submittedName>
</protein>
<dbReference type="STRING" id="476157.GCA_001663155_01063"/>
<dbReference type="OrthoDB" id="8443793at2"/>
<keyword evidence="2" id="KW-1185">Reference proteome</keyword>